<evidence type="ECO:0000313" key="1">
    <source>
        <dbReference type="EMBL" id="OJJ54003.1"/>
    </source>
</evidence>
<dbReference type="Proteomes" id="UP000184356">
    <property type="component" value="Unassembled WGS sequence"/>
</dbReference>
<dbReference type="EMBL" id="KV878596">
    <property type="protein sequence ID" value="OJJ54003.1"/>
    <property type="molecule type" value="Genomic_DNA"/>
</dbReference>
<name>A0A1L9T3Y2_9EURO</name>
<reference evidence="2" key="1">
    <citation type="journal article" date="2017" name="Genome Biol.">
        <title>Comparative genomics reveals high biological diversity and specific adaptations in the industrially and medically important fungal genus Aspergillus.</title>
        <authorList>
            <person name="de Vries R.P."/>
            <person name="Riley R."/>
            <person name="Wiebenga A."/>
            <person name="Aguilar-Osorio G."/>
            <person name="Amillis S."/>
            <person name="Uchima C.A."/>
            <person name="Anderluh G."/>
            <person name="Asadollahi M."/>
            <person name="Askin M."/>
            <person name="Barry K."/>
            <person name="Battaglia E."/>
            <person name="Bayram O."/>
            <person name="Benocci T."/>
            <person name="Braus-Stromeyer S.A."/>
            <person name="Caldana C."/>
            <person name="Canovas D."/>
            <person name="Cerqueira G.C."/>
            <person name="Chen F."/>
            <person name="Chen W."/>
            <person name="Choi C."/>
            <person name="Clum A."/>
            <person name="Dos Santos R.A."/>
            <person name="Damasio A.R."/>
            <person name="Diallinas G."/>
            <person name="Emri T."/>
            <person name="Fekete E."/>
            <person name="Flipphi M."/>
            <person name="Freyberg S."/>
            <person name="Gallo A."/>
            <person name="Gournas C."/>
            <person name="Habgood R."/>
            <person name="Hainaut M."/>
            <person name="Harispe M.L."/>
            <person name="Henrissat B."/>
            <person name="Hilden K.S."/>
            <person name="Hope R."/>
            <person name="Hossain A."/>
            <person name="Karabika E."/>
            <person name="Karaffa L."/>
            <person name="Karanyi Z."/>
            <person name="Krasevec N."/>
            <person name="Kuo A."/>
            <person name="Kusch H."/>
            <person name="LaButti K."/>
            <person name="Lagendijk E.L."/>
            <person name="Lapidus A."/>
            <person name="Levasseur A."/>
            <person name="Lindquist E."/>
            <person name="Lipzen A."/>
            <person name="Logrieco A.F."/>
            <person name="MacCabe A."/>
            <person name="Maekelae M.R."/>
            <person name="Malavazi I."/>
            <person name="Melin P."/>
            <person name="Meyer V."/>
            <person name="Mielnichuk N."/>
            <person name="Miskei M."/>
            <person name="Molnar A.P."/>
            <person name="Mule G."/>
            <person name="Ngan C.Y."/>
            <person name="Orejas M."/>
            <person name="Orosz E."/>
            <person name="Ouedraogo J.P."/>
            <person name="Overkamp K.M."/>
            <person name="Park H.-S."/>
            <person name="Perrone G."/>
            <person name="Piumi F."/>
            <person name="Punt P.J."/>
            <person name="Ram A.F."/>
            <person name="Ramon A."/>
            <person name="Rauscher S."/>
            <person name="Record E."/>
            <person name="Riano-Pachon D.M."/>
            <person name="Robert V."/>
            <person name="Roehrig J."/>
            <person name="Ruller R."/>
            <person name="Salamov A."/>
            <person name="Salih N.S."/>
            <person name="Samson R.A."/>
            <person name="Sandor E."/>
            <person name="Sanguinetti M."/>
            <person name="Schuetze T."/>
            <person name="Sepcic K."/>
            <person name="Shelest E."/>
            <person name="Sherlock G."/>
            <person name="Sophianopoulou V."/>
            <person name="Squina F.M."/>
            <person name="Sun H."/>
            <person name="Susca A."/>
            <person name="Todd R.B."/>
            <person name="Tsang A."/>
            <person name="Unkles S.E."/>
            <person name="van de Wiele N."/>
            <person name="van Rossen-Uffink D."/>
            <person name="Oliveira J.V."/>
            <person name="Vesth T.C."/>
            <person name="Visser J."/>
            <person name="Yu J.-H."/>
            <person name="Zhou M."/>
            <person name="Andersen M.R."/>
            <person name="Archer D.B."/>
            <person name="Baker S.E."/>
            <person name="Benoit I."/>
            <person name="Brakhage A.A."/>
            <person name="Braus G.H."/>
            <person name="Fischer R."/>
            <person name="Frisvad J.C."/>
            <person name="Goldman G.H."/>
            <person name="Houbraken J."/>
            <person name="Oakley B."/>
            <person name="Pocsi I."/>
            <person name="Scazzocchio C."/>
            <person name="Seiboth B."/>
            <person name="vanKuyk P.A."/>
            <person name="Wortman J."/>
            <person name="Dyer P.S."/>
            <person name="Grigoriev I.V."/>
        </authorList>
    </citation>
    <scope>NUCLEOTIDE SEQUENCE [LARGE SCALE GENOMIC DNA]</scope>
    <source>
        <strain evidence="2">CBS 593.65</strain>
    </source>
</reference>
<accession>A0A1L9T3Y2</accession>
<evidence type="ECO:0000313" key="2">
    <source>
        <dbReference type="Proteomes" id="UP000184356"/>
    </source>
</evidence>
<sequence length="81" mass="9041">MGRDIRGICGKIDNVSPTSWCCEDGPSITRWRGKSQPHHGSSLSCYKDPPFLKQHRKPRAMQSVDEKTPVPGCIGLYELLS</sequence>
<dbReference type="GeneID" id="63764219"/>
<proteinExistence type="predicted"/>
<organism evidence="1 2">
    <name type="scientific">Aspergillus sydowii CBS 593.65</name>
    <dbReference type="NCBI Taxonomy" id="1036612"/>
    <lineage>
        <taxon>Eukaryota</taxon>
        <taxon>Fungi</taxon>
        <taxon>Dikarya</taxon>
        <taxon>Ascomycota</taxon>
        <taxon>Pezizomycotina</taxon>
        <taxon>Eurotiomycetes</taxon>
        <taxon>Eurotiomycetidae</taxon>
        <taxon>Eurotiales</taxon>
        <taxon>Aspergillaceae</taxon>
        <taxon>Aspergillus</taxon>
        <taxon>Aspergillus subgen. Nidulantes</taxon>
    </lineage>
</organism>
<dbReference type="RefSeq" id="XP_040697809.1">
    <property type="nucleotide sequence ID" value="XM_040848146.1"/>
</dbReference>
<dbReference type="AlphaFoldDB" id="A0A1L9T3Y2"/>
<keyword evidence="2" id="KW-1185">Reference proteome</keyword>
<gene>
    <name evidence="1" type="ORF">ASPSYDRAFT_50773</name>
</gene>
<dbReference type="VEuPathDB" id="FungiDB:ASPSYDRAFT_50773"/>
<protein>
    <submittedName>
        <fullName evidence="1">Uncharacterized protein</fullName>
    </submittedName>
</protein>